<dbReference type="AlphaFoldDB" id="A0A0K2TNZ8"/>
<proteinExistence type="predicted"/>
<accession>A0A0K2TNZ8</accession>
<protein>
    <submittedName>
        <fullName evidence="1">Uncharacterized protein</fullName>
    </submittedName>
</protein>
<dbReference type="EMBL" id="HACA01010209">
    <property type="protein sequence ID" value="CDW27570.1"/>
    <property type="molecule type" value="Transcribed_RNA"/>
</dbReference>
<reference evidence="1" key="1">
    <citation type="submission" date="2014-05" db="EMBL/GenBank/DDBJ databases">
        <authorList>
            <person name="Chronopoulou M."/>
        </authorList>
    </citation>
    <scope>NUCLEOTIDE SEQUENCE</scope>
    <source>
        <tissue evidence="1">Whole organism</tissue>
    </source>
</reference>
<evidence type="ECO:0000313" key="1">
    <source>
        <dbReference type="EMBL" id="CDW27570.1"/>
    </source>
</evidence>
<name>A0A0K2TNZ8_LEPSM</name>
<organism evidence="1">
    <name type="scientific">Lepeophtheirus salmonis</name>
    <name type="common">Salmon louse</name>
    <name type="synonym">Caligus salmonis</name>
    <dbReference type="NCBI Taxonomy" id="72036"/>
    <lineage>
        <taxon>Eukaryota</taxon>
        <taxon>Metazoa</taxon>
        <taxon>Ecdysozoa</taxon>
        <taxon>Arthropoda</taxon>
        <taxon>Crustacea</taxon>
        <taxon>Multicrustacea</taxon>
        <taxon>Hexanauplia</taxon>
        <taxon>Copepoda</taxon>
        <taxon>Siphonostomatoida</taxon>
        <taxon>Caligidae</taxon>
        <taxon>Lepeophtheirus</taxon>
    </lineage>
</organism>
<sequence length="30" mass="3452">MMSHTLPPNKTLGSNFIFLNKIQRVHLKDA</sequence>